<evidence type="ECO:0000256" key="3">
    <source>
        <dbReference type="ARBA" id="ARBA00071493"/>
    </source>
</evidence>
<dbReference type="SUPFAM" id="SSF51735">
    <property type="entry name" value="NAD(P)-binding Rossmann-fold domains"/>
    <property type="match status" value="1"/>
</dbReference>
<dbReference type="Proteomes" id="UP000242444">
    <property type="component" value="Unassembled WGS sequence"/>
</dbReference>
<evidence type="ECO:0000256" key="1">
    <source>
        <dbReference type="ARBA" id="ARBA00006484"/>
    </source>
</evidence>
<keyword evidence="2" id="KW-0560">Oxidoreductase</keyword>
<dbReference type="OrthoDB" id="4577644at2"/>
<dbReference type="PRINTS" id="PR00081">
    <property type="entry name" value="GDHRDH"/>
</dbReference>
<dbReference type="InterPro" id="IPR002347">
    <property type="entry name" value="SDR_fam"/>
</dbReference>
<protein>
    <recommendedName>
        <fullName evidence="3">Probable oxidoreductase</fullName>
    </recommendedName>
</protein>
<dbReference type="InParanoid" id="A0A263CXN6"/>
<dbReference type="PANTHER" id="PTHR24320:SF148">
    <property type="entry name" value="NAD(P)-BINDING ROSSMANN-FOLD SUPERFAMILY PROTEIN"/>
    <property type="match status" value="1"/>
</dbReference>
<reference evidence="4 5" key="1">
    <citation type="submission" date="2017-07" db="EMBL/GenBank/DDBJ databases">
        <title>Amycolatopsis antarcticus sp. nov., isolated from the surface of an Antarcticus brown macroalga.</title>
        <authorList>
            <person name="Wang J."/>
            <person name="Leiva S."/>
            <person name="Huang J."/>
            <person name="Huang Y."/>
        </authorList>
    </citation>
    <scope>NUCLEOTIDE SEQUENCE [LARGE SCALE GENOMIC DNA]</scope>
    <source>
        <strain evidence="4 5">AU-G6</strain>
    </source>
</reference>
<evidence type="ECO:0000313" key="5">
    <source>
        <dbReference type="Proteomes" id="UP000242444"/>
    </source>
</evidence>
<organism evidence="4 5">
    <name type="scientific">Amycolatopsis antarctica</name>
    <dbReference type="NCBI Taxonomy" id="1854586"/>
    <lineage>
        <taxon>Bacteria</taxon>
        <taxon>Bacillati</taxon>
        <taxon>Actinomycetota</taxon>
        <taxon>Actinomycetes</taxon>
        <taxon>Pseudonocardiales</taxon>
        <taxon>Pseudonocardiaceae</taxon>
        <taxon>Amycolatopsis</taxon>
    </lineage>
</organism>
<dbReference type="EMBL" id="NKYE01000018">
    <property type="protein sequence ID" value="OZM70698.1"/>
    <property type="molecule type" value="Genomic_DNA"/>
</dbReference>
<comment type="similarity">
    <text evidence="1">Belongs to the short-chain dehydrogenases/reductases (SDR) family.</text>
</comment>
<dbReference type="InterPro" id="IPR036291">
    <property type="entry name" value="NAD(P)-bd_dom_sf"/>
</dbReference>
<dbReference type="PANTHER" id="PTHR24320">
    <property type="entry name" value="RETINOL DEHYDROGENASE"/>
    <property type="match status" value="1"/>
</dbReference>
<dbReference type="NCBIfam" id="NF004845">
    <property type="entry name" value="PRK06196.1"/>
    <property type="match status" value="1"/>
</dbReference>
<dbReference type="RefSeq" id="WP_094865114.1">
    <property type="nucleotide sequence ID" value="NZ_NKYE01000018.1"/>
</dbReference>
<dbReference type="Pfam" id="PF00106">
    <property type="entry name" value="adh_short"/>
    <property type="match status" value="1"/>
</dbReference>
<dbReference type="AlphaFoldDB" id="A0A263CXN6"/>
<dbReference type="Gene3D" id="3.40.50.720">
    <property type="entry name" value="NAD(P)-binding Rossmann-like Domain"/>
    <property type="match status" value="1"/>
</dbReference>
<keyword evidence="5" id="KW-1185">Reference proteome</keyword>
<comment type="caution">
    <text evidence="4">The sequence shown here is derived from an EMBL/GenBank/DDBJ whole genome shotgun (WGS) entry which is preliminary data.</text>
</comment>
<name>A0A263CXN6_9PSEU</name>
<accession>A0A263CXN6</accession>
<dbReference type="GO" id="GO:0016491">
    <property type="term" value="F:oxidoreductase activity"/>
    <property type="evidence" value="ECO:0007669"/>
    <property type="project" value="UniProtKB-KW"/>
</dbReference>
<evidence type="ECO:0000313" key="4">
    <source>
        <dbReference type="EMBL" id="OZM70698.1"/>
    </source>
</evidence>
<gene>
    <name evidence="4" type="ORF">CFN78_23795</name>
</gene>
<evidence type="ECO:0000256" key="2">
    <source>
        <dbReference type="ARBA" id="ARBA00023002"/>
    </source>
</evidence>
<dbReference type="FunFam" id="3.40.50.720:FF:000594">
    <property type="entry name" value="Short-chain oxidoreductase"/>
    <property type="match status" value="1"/>
</dbReference>
<sequence>MTINQQTPLQSGFTTASSAEEVIASVDLGGKTALVTGGYSGLGLETTRTLVKAGARVLVPARRPDLATSRLDGLKGVSVIPMDLADLVSVRRAGECLCESEPKLDIAIAAAGVMASPERRVGPGWESQFAINHLGHFVLINLLLPLLANAGGARVVSYSSAGHHLSDIRWDDLNFDHGYDRWLAYGQSKTANVLFAVHLDAVGKNNGIRAFSLHPGAIITDLQRDMTTAEQIERGWIDAEGNVIGPGFKTSSEGSATGLWAATSPVLDSRGGVYCEDCDIAPLASPGGSMDDGGVRGYAIDPESAERLWQMSAQITGVNINGGATA</sequence>
<proteinExistence type="inferred from homology"/>